<feature type="binding site" evidence="7">
    <location>
        <position position="278"/>
    </location>
    <ligand>
        <name>chlorophyll a</name>
        <dbReference type="ChEBI" id="CHEBI:58416"/>
        <label>1</label>
    </ligand>
</feature>
<evidence type="ECO:0000313" key="9">
    <source>
        <dbReference type="EMBL" id="KAG0567643.1"/>
    </source>
</evidence>
<dbReference type="GO" id="GO:0009522">
    <property type="term" value="C:photosystem I"/>
    <property type="evidence" value="ECO:0007669"/>
    <property type="project" value="UniProtKB-KW"/>
</dbReference>
<feature type="binding site" evidence="7">
    <location>
        <position position="284"/>
    </location>
    <ligand>
        <name>chlorophyll a</name>
        <dbReference type="ChEBI" id="CHEBI:58416"/>
        <label>1</label>
    </ligand>
</feature>
<feature type="binding site" evidence="7">
    <location>
        <position position="203"/>
    </location>
    <ligand>
        <name>chlorophyll a</name>
        <dbReference type="ChEBI" id="CHEBI:58416"/>
        <label>1</label>
    </ligand>
</feature>
<evidence type="ECO:0000256" key="1">
    <source>
        <dbReference type="ARBA" id="ARBA00004334"/>
    </source>
</evidence>
<organism evidence="9 10">
    <name type="scientific">Ceratodon purpureus</name>
    <name type="common">Fire moss</name>
    <name type="synonym">Dicranum purpureum</name>
    <dbReference type="NCBI Taxonomy" id="3225"/>
    <lineage>
        <taxon>Eukaryota</taxon>
        <taxon>Viridiplantae</taxon>
        <taxon>Streptophyta</taxon>
        <taxon>Embryophyta</taxon>
        <taxon>Bryophyta</taxon>
        <taxon>Bryophytina</taxon>
        <taxon>Bryopsida</taxon>
        <taxon>Dicranidae</taxon>
        <taxon>Pseudoditrichales</taxon>
        <taxon>Ditrichaceae</taxon>
        <taxon>Ceratodon</taxon>
    </lineage>
</organism>
<evidence type="ECO:0000256" key="6">
    <source>
        <dbReference type="ARBA" id="ARBA00022991"/>
    </source>
</evidence>
<keyword evidence="4 8" id="KW-0602">Photosynthesis</keyword>
<evidence type="ECO:0000256" key="2">
    <source>
        <dbReference type="ARBA" id="ARBA00022494"/>
    </source>
</evidence>
<gene>
    <name evidence="9" type="ORF">KC19_7G150900</name>
</gene>
<dbReference type="GO" id="GO:0009765">
    <property type="term" value="P:photosynthesis, light harvesting"/>
    <property type="evidence" value="ECO:0007669"/>
    <property type="project" value="InterPro"/>
</dbReference>
<feature type="binding site" description="axial binding residue" evidence="7">
    <location>
        <position position="223"/>
    </location>
    <ligand>
        <name>chlorophyll b</name>
        <dbReference type="ChEBI" id="CHEBI:61721"/>
        <label>1</label>
    </ligand>
    <ligandPart>
        <name>Mg</name>
        <dbReference type="ChEBI" id="CHEBI:25107"/>
    </ligandPart>
</feature>
<comment type="subcellular location">
    <subcellularLocation>
        <location evidence="1 8">Plastid</location>
        <location evidence="1 8">Chloroplast thylakoid membrane</location>
    </subcellularLocation>
</comment>
<keyword evidence="2 7" id="KW-0148">Chlorophyll</keyword>
<dbReference type="Pfam" id="PF00504">
    <property type="entry name" value="Chloroa_b-bind"/>
    <property type="match status" value="1"/>
</dbReference>
<feature type="binding site" evidence="7">
    <location>
        <position position="282"/>
    </location>
    <ligand>
        <name>chlorophyll a</name>
        <dbReference type="ChEBI" id="CHEBI:58416"/>
        <label>1</label>
    </ligand>
</feature>
<evidence type="ECO:0000256" key="7">
    <source>
        <dbReference type="PIRSR" id="PIRSR601344-1"/>
    </source>
</evidence>
<dbReference type="Proteomes" id="UP000822688">
    <property type="component" value="Chromosome 7"/>
</dbReference>
<protein>
    <recommendedName>
        <fullName evidence="8">Chlorophyll a-b binding protein, chloroplastic</fullName>
    </recommendedName>
</protein>
<feature type="binding site" description="axial binding residue" evidence="7">
    <location>
        <position position="239"/>
    </location>
    <ligand>
        <name>chlorophyll b</name>
        <dbReference type="ChEBI" id="CHEBI:61721"/>
        <label>1</label>
    </ligand>
    <ligandPart>
        <name>Mg</name>
        <dbReference type="ChEBI" id="CHEBI:25107"/>
    </ligandPart>
</feature>
<dbReference type="GO" id="GO:0016168">
    <property type="term" value="F:chlorophyll binding"/>
    <property type="evidence" value="ECO:0007669"/>
    <property type="project" value="UniProtKB-KW"/>
</dbReference>
<comment type="function">
    <text evidence="8">The light-harvesting complex (LHC) functions as a light receptor, it captures and delivers excitation energy to photosystems with which it is closely associated.</text>
</comment>
<keyword evidence="3 8" id="KW-0150">Chloroplast</keyword>
<keyword evidence="6 8" id="KW-0157">Chromophore</keyword>
<feature type="binding site" evidence="7">
    <location>
        <position position="165"/>
    </location>
    <ligand>
        <name>chlorophyll a</name>
        <dbReference type="ChEBI" id="CHEBI:58416"/>
        <label>1</label>
    </ligand>
</feature>
<dbReference type="EMBL" id="CM026428">
    <property type="protein sequence ID" value="KAG0567643.1"/>
    <property type="molecule type" value="Genomic_DNA"/>
</dbReference>
<keyword evidence="10" id="KW-1185">Reference proteome</keyword>
<feature type="binding site" description="axial binding residue" evidence="7">
    <location>
        <position position="231"/>
    </location>
    <ligand>
        <name>chlorophyll b</name>
        <dbReference type="ChEBI" id="CHEBI:61721"/>
        <label>1</label>
    </ligand>
    <ligandPart>
        <name>Mg</name>
        <dbReference type="ChEBI" id="CHEBI:25107"/>
    </ligandPart>
</feature>
<dbReference type="GO" id="GO:0009535">
    <property type="term" value="C:chloroplast thylakoid membrane"/>
    <property type="evidence" value="ECO:0007669"/>
    <property type="project" value="UniProtKB-SubCell"/>
</dbReference>
<accession>A0A8T0H8A7</accession>
<feature type="binding site" evidence="7">
    <location>
        <position position="296"/>
    </location>
    <ligand>
        <name>chlorophyll a</name>
        <dbReference type="ChEBI" id="CHEBI:58416"/>
        <label>1</label>
    </ligand>
</feature>
<dbReference type="InterPro" id="IPR022796">
    <property type="entry name" value="Chloroa_b-bind"/>
</dbReference>
<evidence type="ECO:0000256" key="4">
    <source>
        <dbReference type="ARBA" id="ARBA00022531"/>
    </source>
</evidence>
<feature type="binding site" evidence="7">
    <location>
        <position position="279"/>
    </location>
    <ligand>
        <name>chlorophyll a</name>
        <dbReference type="ChEBI" id="CHEBI:58416"/>
        <label>1</label>
    </ligand>
</feature>
<dbReference type="Gene3D" id="1.10.3460.10">
    <property type="entry name" value="Chlorophyll a/b binding protein domain"/>
    <property type="match status" value="1"/>
</dbReference>
<evidence type="ECO:0000256" key="5">
    <source>
        <dbReference type="ARBA" id="ARBA00022640"/>
    </source>
</evidence>
<reference evidence="9" key="1">
    <citation type="submission" date="2020-06" db="EMBL/GenBank/DDBJ databases">
        <title>WGS assembly of Ceratodon purpureus strain R40.</title>
        <authorList>
            <person name="Carey S.B."/>
            <person name="Jenkins J."/>
            <person name="Shu S."/>
            <person name="Lovell J.T."/>
            <person name="Sreedasyam A."/>
            <person name="Maumus F."/>
            <person name="Tiley G.P."/>
            <person name="Fernandez-Pozo N."/>
            <person name="Barry K."/>
            <person name="Chen C."/>
            <person name="Wang M."/>
            <person name="Lipzen A."/>
            <person name="Daum C."/>
            <person name="Saski C.A."/>
            <person name="Payton A.C."/>
            <person name="Mcbreen J.C."/>
            <person name="Conrad R.E."/>
            <person name="Kollar L.M."/>
            <person name="Olsson S."/>
            <person name="Huttunen S."/>
            <person name="Landis J.B."/>
            <person name="Wickett N.J."/>
            <person name="Johnson M.G."/>
            <person name="Rensing S.A."/>
            <person name="Grimwood J."/>
            <person name="Schmutz J."/>
            <person name="Mcdaniel S.F."/>
        </authorList>
    </citation>
    <scope>NUCLEOTIDE SEQUENCE</scope>
    <source>
        <strain evidence="9">R40</strain>
    </source>
</reference>
<sequence>MAAMASMALQGAAAAAAPAAAAGARRSCGQVNQPSRSSWACRAVKQDEEMSDMSNVGLDDVFNLIQQASQADPEPEDLVAPSTNTSSSGLTGAAAWYKVYGRSVAPNEDARAAYYGPKRPLWRGPFTAPKDVPAHLKGEYPGDYGCDIFSLCRLPANYARLRSQELMNGRWAMLGITGCLIPELINPNSIPGYEPVWFKTGAQIFSESGIDYLGVPGFINAHSIVAVAVVQVLLMGLSEMARVRLVPEGADPFYPGGKTFDPLGLSSDPEAFAELKVKEIKNGRLAMMAMAGLFAQGAVTGVSPLQNLHDWLRF</sequence>
<dbReference type="InterPro" id="IPR001344">
    <property type="entry name" value="Chloro_AB-bd_pln"/>
</dbReference>
<proteinExistence type="inferred from homology"/>
<dbReference type="GO" id="GO:0009523">
    <property type="term" value="C:photosystem II"/>
    <property type="evidence" value="ECO:0007669"/>
    <property type="project" value="UniProtKB-KW"/>
</dbReference>
<keyword evidence="8" id="KW-0604">Photosystem II</keyword>
<feature type="binding site" description="axial binding residue" evidence="7">
    <location>
        <position position="170"/>
    </location>
    <ligand>
        <name>chlorophyll b</name>
        <dbReference type="ChEBI" id="CHEBI:61721"/>
        <label>1</label>
    </ligand>
    <ligandPart>
        <name>Mg</name>
        <dbReference type="ChEBI" id="CHEBI:25107"/>
    </ligandPart>
</feature>
<evidence type="ECO:0000256" key="8">
    <source>
        <dbReference type="RuleBase" id="RU363080"/>
    </source>
</evidence>
<keyword evidence="8" id="KW-0793">Thylakoid</keyword>
<evidence type="ECO:0000313" key="10">
    <source>
        <dbReference type="Proteomes" id="UP000822688"/>
    </source>
</evidence>
<feature type="binding site" evidence="7">
    <location>
        <position position="213"/>
    </location>
    <ligand>
        <name>chlorophyll a</name>
        <dbReference type="ChEBI" id="CHEBI:58416"/>
        <label>1</label>
    </ligand>
</feature>
<dbReference type="PANTHER" id="PTHR21649">
    <property type="entry name" value="CHLOROPHYLL A/B BINDING PROTEIN"/>
    <property type="match status" value="1"/>
</dbReference>
<dbReference type="AlphaFoldDB" id="A0A8T0H8A7"/>
<evidence type="ECO:0000256" key="3">
    <source>
        <dbReference type="ARBA" id="ARBA00022528"/>
    </source>
</evidence>
<dbReference type="SUPFAM" id="SSF103511">
    <property type="entry name" value="Chlorophyll a-b binding protein"/>
    <property type="match status" value="1"/>
</dbReference>
<comment type="similarity">
    <text evidence="8">Belongs to the light-harvesting chlorophyll a/b-binding (LHC) protein family.</text>
</comment>
<keyword evidence="5 8" id="KW-0934">Plastid</keyword>
<name>A0A8T0H8A7_CERPU</name>
<keyword evidence="8" id="KW-0603">Photosystem I</keyword>
<comment type="caution">
    <text evidence="9">The sequence shown here is derived from an EMBL/GenBank/DDBJ whole genome shotgun (WGS) entry which is preliminary data.</text>
</comment>